<feature type="signal peptide" evidence="1">
    <location>
        <begin position="1"/>
        <end position="22"/>
    </location>
</feature>
<dbReference type="Proteomes" id="UP001054837">
    <property type="component" value="Unassembled WGS sequence"/>
</dbReference>
<keyword evidence="1" id="KW-0732">Signal</keyword>
<name>A0AAV4S4D1_9ARAC</name>
<comment type="caution">
    <text evidence="2">The sequence shown here is derived from an EMBL/GenBank/DDBJ whole genome shotgun (WGS) entry which is preliminary data.</text>
</comment>
<keyword evidence="3" id="KW-1185">Reference proteome</keyword>
<dbReference type="AlphaFoldDB" id="A0AAV4S4D1"/>
<proteinExistence type="predicted"/>
<protein>
    <submittedName>
        <fullName evidence="2">Uncharacterized protein</fullName>
    </submittedName>
</protein>
<evidence type="ECO:0000313" key="2">
    <source>
        <dbReference type="EMBL" id="GIY28495.1"/>
    </source>
</evidence>
<accession>A0AAV4S4D1</accession>
<feature type="chain" id="PRO_5043551292" evidence="1">
    <location>
        <begin position="23"/>
        <end position="83"/>
    </location>
</feature>
<evidence type="ECO:0000313" key="3">
    <source>
        <dbReference type="Proteomes" id="UP001054837"/>
    </source>
</evidence>
<evidence type="ECO:0000256" key="1">
    <source>
        <dbReference type="SAM" id="SignalP"/>
    </source>
</evidence>
<organism evidence="2 3">
    <name type="scientific">Caerostris darwini</name>
    <dbReference type="NCBI Taxonomy" id="1538125"/>
    <lineage>
        <taxon>Eukaryota</taxon>
        <taxon>Metazoa</taxon>
        <taxon>Ecdysozoa</taxon>
        <taxon>Arthropoda</taxon>
        <taxon>Chelicerata</taxon>
        <taxon>Arachnida</taxon>
        <taxon>Araneae</taxon>
        <taxon>Araneomorphae</taxon>
        <taxon>Entelegynae</taxon>
        <taxon>Araneoidea</taxon>
        <taxon>Araneidae</taxon>
        <taxon>Caerostris</taxon>
    </lineage>
</organism>
<gene>
    <name evidence="2" type="ORF">CDAR_87991</name>
</gene>
<sequence length="83" mass="9091">MKTLHFILLISLLAGILPVSLGKCNCFMVCLMHGGGGVVKRPGNCVCDCDKELQGRSETERKAMTEAERKKILKKKLLESLTG</sequence>
<reference evidence="2 3" key="1">
    <citation type="submission" date="2021-06" db="EMBL/GenBank/DDBJ databases">
        <title>Caerostris darwini draft genome.</title>
        <authorList>
            <person name="Kono N."/>
            <person name="Arakawa K."/>
        </authorList>
    </citation>
    <scope>NUCLEOTIDE SEQUENCE [LARGE SCALE GENOMIC DNA]</scope>
</reference>
<dbReference type="EMBL" id="BPLQ01007175">
    <property type="protein sequence ID" value="GIY28495.1"/>
    <property type="molecule type" value="Genomic_DNA"/>
</dbReference>